<evidence type="ECO:0000313" key="2">
    <source>
        <dbReference type="Proteomes" id="UP000467193"/>
    </source>
</evidence>
<proteinExistence type="predicted"/>
<keyword evidence="2" id="KW-1185">Reference proteome</keyword>
<dbReference type="KEGG" id="msei:MSEDJ_32850"/>
<organism evidence="1 2">
    <name type="scientific">Mycolicibacterium sediminis</name>
    <dbReference type="NCBI Taxonomy" id="1286180"/>
    <lineage>
        <taxon>Bacteria</taxon>
        <taxon>Bacillati</taxon>
        <taxon>Actinomycetota</taxon>
        <taxon>Actinomycetes</taxon>
        <taxon>Mycobacteriales</taxon>
        <taxon>Mycobacteriaceae</taxon>
        <taxon>Mycolicibacterium</taxon>
    </lineage>
</organism>
<sequence>MPGAERTAEPEIDCVHATFVIRTSAAARQSARRQTMAGMVEDNAFCGLIE</sequence>
<name>A0A7I7QS16_9MYCO</name>
<dbReference type="AlphaFoldDB" id="A0A7I7QS16"/>
<dbReference type="EMBL" id="AP022588">
    <property type="protein sequence ID" value="BBY29189.1"/>
    <property type="molecule type" value="Genomic_DNA"/>
</dbReference>
<protein>
    <submittedName>
        <fullName evidence="1">Uncharacterized protein</fullName>
    </submittedName>
</protein>
<gene>
    <name evidence="1" type="ORF">MSEDJ_32850</name>
</gene>
<dbReference type="Proteomes" id="UP000467193">
    <property type="component" value="Chromosome"/>
</dbReference>
<reference evidence="1 2" key="1">
    <citation type="journal article" date="2019" name="Emerg. Microbes Infect.">
        <title>Comprehensive subspecies identification of 175 nontuberculous mycobacteria species based on 7547 genomic profiles.</title>
        <authorList>
            <person name="Matsumoto Y."/>
            <person name="Kinjo T."/>
            <person name="Motooka D."/>
            <person name="Nabeya D."/>
            <person name="Jung N."/>
            <person name="Uechi K."/>
            <person name="Horii T."/>
            <person name="Iida T."/>
            <person name="Fujita J."/>
            <person name="Nakamura S."/>
        </authorList>
    </citation>
    <scope>NUCLEOTIDE SEQUENCE [LARGE SCALE GENOMIC DNA]</scope>
    <source>
        <strain evidence="1 2">JCM 17899</strain>
    </source>
</reference>
<evidence type="ECO:0000313" key="1">
    <source>
        <dbReference type="EMBL" id="BBY29189.1"/>
    </source>
</evidence>
<accession>A0A7I7QS16</accession>